<proteinExistence type="inferred from homology"/>
<keyword evidence="7" id="KW-1185">Reference proteome</keyword>
<protein>
    <submittedName>
        <fullName evidence="6">Transcriptional regulator, LysR family</fullName>
    </submittedName>
</protein>
<dbReference type="Proteomes" id="UP000009342">
    <property type="component" value="Unassembled WGS sequence"/>
</dbReference>
<evidence type="ECO:0000313" key="7">
    <source>
        <dbReference type="Proteomes" id="UP000009342"/>
    </source>
</evidence>
<sequence length="301" mass="33114">MHKIDSKIRWVMHKTTLEQWALLDKVVEEGSFARAADSTHRSQSSVSYNLALLQERLGVALLETRGRRAVLTPAGELLLAQVRPLLSAFSWVEAHAATLRDGTRTRLELVVDNIFPREALFAILREFQRQHPSTQVQLTEVLESQSDTLAAHASADLLVLSRREDGTGRGEWLMNVNFVAVAHRDHPLAQMPGPIGEEALGRYARIRLAGGESPRAGGEPEQWVFSTVDAAIEAVLHQVGYGWLPEARIAGPLSQGLLRALPLAHGARRATPLHLIVKKDLVVPDAAVSTLIALFSQLREA</sequence>
<dbReference type="Pfam" id="PF03466">
    <property type="entry name" value="LysR_substrate"/>
    <property type="match status" value="1"/>
</dbReference>
<dbReference type="PANTHER" id="PTHR30126">
    <property type="entry name" value="HTH-TYPE TRANSCRIPTIONAL REGULATOR"/>
    <property type="match status" value="1"/>
</dbReference>
<evidence type="ECO:0000259" key="5">
    <source>
        <dbReference type="PROSITE" id="PS50931"/>
    </source>
</evidence>
<evidence type="ECO:0000256" key="1">
    <source>
        <dbReference type="ARBA" id="ARBA00009437"/>
    </source>
</evidence>
<gene>
    <name evidence="6" type="ORF">BN134_2047</name>
</gene>
<reference evidence="7" key="1">
    <citation type="journal article" date="2012" name="PLoS ONE">
        <title>Comparative analysis of genome sequences covering the seven cronobacter species.</title>
        <authorList>
            <person name="Joseph S."/>
            <person name="Desai P."/>
            <person name="Ji Y."/>
            <person name="Cummings C.A."/>
            <person name="Shih R."/>
            <person name="Degoricija L."/>
            <person name="Rico A."/>
            <person name="Brzoska P."/>
            <person name="Hamby S.E."/>
            <person name="Masood N."/>
            <person name="Hariri S."/>
            <person name="Sonbol H."/>
            <person name="Chuzhanova N."/>
            <person name="McClelland M."/>
            <person name="Furtado M.R."/>
            <person name="Forsythe S.J."/>
        </authorList>
    </citation>
    <scope>NUCLEOTIDE SEQUENCE [LARGE SCALE GENOMIC DNA]</scope>
    <source>
        <strain evidence="7">1210</strain>
    </source>
</reference>
<dbReference type="SUPFAM" id="SSF46785">
    <property type="entry name" value="Winged helix' DNA-binding domain"/>
    <property type="match status" value="1"/>
</dbReference>
<dbReference type="InterPro" id="IPR036388">
    <property type="entry name" value="WH-like_DNA-bd_sf"/>
</dbReference>
<organism evidence="6 7">
    <name type="scientific">Cronobacter dublinensis 1210</name>
    <dbReference type="NCBI Taxonomy" id="1208656"/>
    <lineage>
        <taxon>Bacteria</taxon>
        <taxon>Pseudomonadati</taxon>
        <taxon>Pseudomonadota</taxon>
        <taxon>Gammaproteobacteria</taxon>
        <taxon>Enterobacterales</taxon>
        <taxon>Enterobacteriaceae</taxon>
        <taxon>Cronobacter</taxon>
    </lineage>
</organism>
<keyword evidence="4" id="KW-0804">Transcription</keyword>
<evidence type="ECO:0000313" key="6">
    <source>
        <dbReference type="EMBL" id="CCJ81306.1"/>
    </source>
</evidence>
<keyword evidence="2" id="KW-0805">Transcription regulation</keyword>
<comment type="similarity">
    <text evidence="1">Belongs to the LysR transcriptional regulatory family.</text>
</comment>
<dbReference type="Gene3D" id="3.40.190.290">
    <property type="match status" value="1"/>
</dbReference>
<comment type="caution">
    <text evidence="6">The sequence shown here is derived from an EMBL/GenBank/DDBJ whole genome shotgun (WGS) entry which is preliminary data.</text>
</comment>
<dbReference type="PANTHER" id="PTHR30126:SF88">
    <property type="entry name" value="TRANSCRIPTIONAL REGULATOR-RELATED"/>
    <property type="match status" value="1"/>
</dbReference>
<dbReference type="SUPFAM" id="SSF53850">
    <property type="entry name" value="Periplasmic binding protein-like II"/>
    <property type="match status" value="1"/>
</dbReference>
<keyword evidence="3" id="KW-0238">DNA-binding</keyword>
<dbReference type="Gene3D" id="1.10.10.10">
    <property type="entry name" value="Winged helix-like DNA-binding domain superfamily/Winged helix DNA-binding domain"/>
    <property type="match status" value="1"/>
</dbReference>
<dbReference type="EMBL" id="CAKZ01000093">
    <property type="protein sequence ID" value="CCJ81306.1"/>
    <property type="molecule type" value="Genomic_DNA"/>
</dbReference>
<evidence type="ECO:0000256" key="4">
    <source>
        <dbReference type="ARBA" id="ARBA00023163"/>
    </source>
</evidence>
<evidence type="ECO:0000256" key="2">
    <source>
        <dbReference type="ARBA" id="ARBA00023015"/>
    </source>
</evidence>
<dbReference type="Pfam" id="PF00126">
    <property type="entry name" value="HTH_1"/>
    <property type="match status" value="1"/>
</dbReference>
<dbReference type="InterPro" id="IPR005119">
    <property type="entry name" value="LysR_subst-bd"/>
</dbReference>
<accession>A0ABM9Q778</accession>
<feature type="domain" description="HTH lysR-type" evidence="5">
    <location>
        <begin position="15"/>
        <end position="72"/>
    </location>
</feature>
<dbReference type="PROSITE" id="PS50931">
    <property type="entry name" value="HTH_LYSR"/>
    <property type="match status" value="1"/>
</dbReference>
<dbReference type="InterPro" id="IPR036390">
    <property type="entry name" value="WH_DNA-bd_sf"/>
</dbReference>
<dbReference type="InterPro" id="IPR000847">
    <property type="entry name" value="LysR_HTH_N"/>
</dbReference>
<evidence type="ECO:0000256" key="3">
    <source>
        <dbReference type="ARBA" id="ARBA00023125"/>
    </source>
</evidence>
<name>A0ABM9Q778_9ENTR</name>